<protein>
    <submittedName>
        <fullName evidence="1">Uncharacterized protein</fullName>
    </submittedName>
</protein>
<name>A0A831WBL1_9GAMM</name>
<reference evidence="1" key="1">
    <citation type="journal article" date="2020" name="mSystems">
        <title>Genome- and Community-Level Interaction Insights into Carbon Utilization and Element Cycling Functions of Hydrothermarchaeota in Hydrothermal Sediment.</title>
        <authorList>
            <person name="Zhou Z."/>
            <person name="Liu Y."/>
            <person name="Xu W."/>
            <person name="Pan J."/>
            <person name="Luo Z.H."/>
            <person name="Li M."/>
        </authorList>
    </citation>
    <scope>NUCLEOTIDE SEQUENCE [LARGE SCALE GENOMIC DNA]</scope>
    <source>
        <strain evidence="1">HyVt-458</strain>
    </source>
</reference>
<comment type="caution">
    <text evidence="1">The sequence shown here is derived from an EMBL/GenBank/DDBJ whole genome shotgun (WGS) entry which is preliminary data.</text>
</comment>
<accession>A0A831WBL1</accession>
<dbReference type="Gene3D" id="1.10.10.370">
    <property type="entry name" value="DsrC-like protein, C-terminal domain"/>
    <property type="match status" value="1"/>
</dbReference>
<organism evidence="1">
    <name type="scientific">Thiolapillus brandeum</name>
    <dbReference type="NCBI Taxonomy" id="1076588"/>
    <lineage>
        <taxon>Bacteria</taxon>
        <taxon>Pseudomonadati</taxon>
        <taxon>Pseudomonadota</taxon>
        <taxon>Gammaproteobacteria</taxon>
        <taxon>Chromatiales</taxon>
        <taxon>Sedimenticolaceae</taxon>
        <taxon>Thiolapillus</taxon>
    </lineage>
</organism>
<dbReference type="Proteomes" id="UP000886339">
    <property type="component" value="Unassembled WGS sequence"/>
</dbReference>
<evidence type="ECO:0000313" key="1">
    <source>
        <dbReference type="EMBL" id="HEC06545.1"/>
    </source>
</evidence>
<dbReference type="EMBL" id="DRLF01000239">
    <property type="protein sequence ID" value="HEC06545.1"/>
    <property type="molecule type" value="Genomic_DNA"/>
</dbReference>
<gene>
    <name evidence="1" type="ORF">ENJ12_06825</name>
</gene>
<dbReference type="InterPro" id="IPR042072">
    <property type="entry name" value="DsrC-like_C"/>
</dbReference>
<sequence>MTTENDRLDAILNELAPVLLPPADYPPAYIVRDTPRDELMERIRRNAGEVGIDLTEAHYEVIRFVLDFYAHCCAADQPGYTDFLAYWRQVDSQRQEDKAAGDGKEVCRFGRLSAREATNAYRVYRVLLKAFADKGGKRYLYRLFPYGPVFTIHLLARLPRLRHDVDPHFGTAY</sequence>
<proteinExistence type="predicted"/>
<dbReference type="AlphaFoldDB" id="A0A831WBL1"/>